<reference evidence="14" key="2">
    <citation type="submission" date="2015-01" db="EMBL/GenBank/DDBJ databases">
        <title>Evolutionary Origins and Diversification of the Mycorrhizal Mutualists.</title>
        <authorList>
            <consortium name="DOE Joint Genome Institute"/>
            <consortium name="Mycorrhizal Genomics Consortium"/>
            <person name="Kohler A."/>
            <person name="Kuo A."/>
            <person name="Nagy L.G."/>
            <person name="Floudas D."/>
            <person name="Copeland A."/>
            <person name="Barry K.W."/>
            <person name="Cichocki N."/>
            <person name="Veneault-Fourrey C."/>
            <person name="LaButti K."/>
            <person name="Lindquist E.A."/>
            <person name="Lipzen A."/>
            <person name="Lundell T."/>
            <person name="Morin E."/>
            <person name="Murat C."/>
            <person name="Riley R."/>
            <person name="Ohm R."/>
            <person name="Sun H."/>
            <person name="Tunlid A."/>
            <person name="Henrissat B."/>
            <person name="Grigoriev I.V."/>
            <person name="Hibbett D.S."/>
            <person name="Martin F."/>
        </authorList>
    </citation>
    <scope>NUCLEOTIDE SEQUENCE [LARGE SCALE GENOMIC DNA]</scope>
    <source>
        <strain evidence="14">MAFF 305830</strain>
    </source>
</reference>
<evidence type="ECO:0000256" key="7">
    <source>
        <dbReference type="ARBA" id="ARBA00022618"/>
    </source>
</evidence>
<evidence type="ECO:0000256" key="5">
    <source>
        <dbReference type="ARBA" id="ARBA00022454"/>
    </source>
</evidence>
<evidence type="ECO:0000256" key="3">
    <source>
        <dbReference type="ARBA" id="ARBA00009471"/>
    </source>
</evidence>
<keyword evidence="5" id="KW-0158">Chromosome</keyword>
<evidence type="ECO:0000256" key="12">
    <source>
        <dbReference type="SAM" id="MobiDB-lite"/>
    </source>
</evidence>
<dbReference type="PANTHER" id="PTHR13108">
    <property type="entry name" value="CONDENSIN COMPLEX SUBUNIT 2"/>
    <property type="match status" value="1"/>
</dbReference>
<feature type="region of interest" description="Disordered" evidence="12">
    <location>
        <begin position="799"/>
        <end position="842"/>
    </location>
</feature>
<organism evidence="13 14">
    <name type="scientific">Serendipita vermifera MAFF 305830</name>
    <dbReference type="NCBI Taxonomy" id="933852"/>
    <lineage>
        <taxon>Eukaryota</taxon>
        <taxon>Fungi</taxon>
        <taxon>Dikarya</taxon>
        <taxon>Basidiomycota</taxon>
        <taxon>Agaricomycotina</taxon>
        <taxon>Agaricomycetes</taxon>
        <taxon>Sebacinales</taxon>
        <taxon>Serendipitaceae</taxon>
        <taxon>Serendipita</taxon>
    </lineage>
</organism>
<dbReference type="GO" id="GO:0000796">
    <property type="term" value="C:condensin complex"/>
    <property type="evidence" value="ECO:0007669"/>
    <property type="project" value="InterPro"/>
</dbReference>
<accession>A0A0C2X3W8</accession>
<dbReference type="Proteomes" id="UP000054097">
    <property type="component" value="Unassembled WGS sequence"/>
</dbReference>
<evidence type="ECO:0000256" key="2">
    <source>
        <dbReference type="ARBA" id="ARBA00004496"/>
    </source>
</evidence>
<feature type="compositionally biased region" description="Acidic residues" evidence="12">
    <location>
        <begin position="824"/>
        <end position="837"/>
    </location>
</feature>
<evidence type="ECO:0000313" key="13">
    <source>
        <dbReference type="EMBL" id="KIM32888.1"/>
    </source>
</evidence>
<comment type="similarity">
    <text evidence="3 11">Belongs to the CND2 (condensin subunit 2) family.</text>
</comment>
<evidence type="ECO:0000256" key="8">
    <source>
        <dbReference type="ARBA" id="ARBA00022776"/>
    </source>
</evidence>
<keyword evidence="10 11" id="KW-0131">Cell cycle</keyword>
<evidence type="ECO:0000256" key="10">
    <source>
        <dbReference type="ARBA" id="ARBA00023306"/>
    </source>
</evidence>
<keyword evidence="6" id="KW-0963">Cytoplasm</keyword>
<gene>
    <name evidence="13" type="ORF">M408DRAFT_326601</name>
</gene>
<proteinExistence type="inferred from homology"/>
<feature type="compositionally biased region" description="Acidic residues" evidence="12">
    <location>
        <begin position="226"/>
        <end position="235"/>
    </location>
</feature>
<protein>
    <recommendedName>
        <fullName evidence="4 11">Condensin complex subunit 2</fullName>
    </recommendedName>
</protein>
<keyword evidence="14" id="KW-1185">Reference proteome</keyword>
<dbReference type="GO" id="GO:0005737">
    <property type="term" value="C:cytoplasm"/>
    <property type="evidence" value="ECO:0007669"/>
    <property type="project" value="UniProtKB-SubCell"/>
</dbReference>
<feature type="region of interest" description="Disordered" evidence="12">
    <location>
        <begin position="217"/>
        <end position="246"/>
    </location>
</feature>
<dbReference type="PANTHER" id="PTHR13108:SF9">
    <property type="entry name" value="CONDENSIN COMPLEX SUBUNIT 2"/>
    <property type="match status" value="1"/>
</dbReference>
<comment type="subcellular location">
    <subcellularLocation>
        <location evidence="1">Chromosome</location>
    </subcellularLocation>
    <subcellularLocation>
        <location evidence="2">Cytoplasm</location>
    </subcellularLocation>
</comment>
<feature type="compositionally biased region" description="Acidic residues" evidence="12">
    <location>
        <begin position="439"/>
        <end position="454"/>
    </location>
</feature>
<dbReference type="HOGENOM" id="CLU_010510_0_0_1"/>
<dbReference type="OrthoDB" id="362021at2759"/>
<feature type="region of interest" description="Disordered" evidence="12">
    <location>
        <begin position="399"/>
        <end position="472"/>
    </location>
</feature>
<dbReference type="GO" id="GO:0003682">
    <property type="term" value="F:chromatin binding"/>
    <property type="evidence" value="ECO:0007669"/>
    <property type="project" value="TreeGrafter"/>
</dbReference>
<dbReference type="InterPro" id="IPR022816">
    <property type="entry name" value="Condensin_barren_su2"/>
</dbReference>
<dbReference type="GO" id="GO:0051301">
    <property type="term" value="P:cell division"/>
    <property type="evidence" value="ECO:0007669"/>
    <property type="project" value="UniProtKB-KW"/>
</dbReference>
<dbReference type="AlphaFoldDB" id="A0A0C2X3W8"/>
<evidence type="ECO:0000256" key="9">
    <source>
        <dbReference type="ARBA" id="ARBA00023067"/>
    </source>
</evidence>
<dbReference type="GO" id="GO:0007076">
    <property type="term" value="P:mitotic chromosome condensation"/>
    <property type="evidence" value="ECO:0007669"/>
    <property type="project" value="InterPro"/>
</dbReference>
<feature type="region of interest" description="Disordered" evidence="12">
    <location>
        <begin position="1"/>
        <end position="115"/>
    </location>
</feature>
<reference evidence="13 14" key="1">
    <citation type="submission" date="2014-04" db="EMBL/GenBank/DDBJ databases">
        <authorList>
            <consortium name="DOE Joint Genome Institute"/>
            <person name="Kuo A."/>
            <person name="Zuccaro A."/>
            <person name="Kohler A."/>
            <person name="Nagy L.G."/>
            <person name="Floudas D."/>
            <person name="Copeland A."/>
            <person name="Barry K.W."/>
            <person name="Cichocki N."/>
            <person name="Veneault-Fourrey C."/>
            <person name="LaButti K."/>
            <person name="Lindquist E.A."/>
            <person name="Lipzen A."/>
            <person name="Lundell T."/>
            <person name="Morin E."/>
            <person name="Murat C."/>
            <person name="Sun H."/>
            <person name="Tunlid A."/>
            <person name="Henrissat B."/>
            <person name="Grigoriev I.V."/>
            <person name="Hibbett D.S."/>
            <person name="Martin F."/>
            <person name="Nordberg H.P."/>
            <person name="Cantor M.N."/>
            <person name="Hua S.X."/>
        </authorList>
    </citation>
    <scope>NUCLEOTIDE SEQUENCE [LARGE SCALE GENOMIC DNA]</scope>
    <source>
        <strain evidence="13 14">MAFF 305830</strain>
    </source>
</reference>
<keyword evidence="8 11" id="KW-0498">Mitosis</keyword>
<feature type="region of interest" description="Disordered" evidence="12">
    <location>
        <begin position="364"/>
        <end position="383"/>
    </location>
</feature>
<evidence type="ECO:0000256" key="6">
    <source>
        <dbReference type="ARBA" id="ARBA00022490"/>
    </source>
</evidence>
<keyword evidence="7 11" id="KW-0132">Cell division</keyword>
<dbReference type="Pfam" id="PF05786">
    <property type="entry name" value="Cnd2"/>
    <property type="match status" value="1"/>
</dbReference>
<name>A0A0C2X3W8_SERVB</name>
<dbReference type="PIRSF" id="PIRSF017126">
    <property type="entry name" value="Condensin_H"/>
    <property type="match status" value="1"/>
</dbReference>
<comment type="function">
    <text evidence="11">Regulatory subunit of the condensin complex, a complex required for conversion of interphase chromatin into mitotic-like condense chromosomes.</text>
</comment>
<evidence type="ECO:0000313" key="14">
    <source>
        <dbReference type="Proteomes" id="UP000054097"/>
    </source>
</evidence>
<feature type="compositionally biased region" description="Gly residues" evidence="12">
    <location>
        <begin position="421"/>
        <end position="438"/>
    </location>
</feature>
<keyword evidence="9 11" id="KW-0226">DNA condensation</keyword>
<dbReference type="EMBL" id="KN824279">
    <property type="protein sequence ID" value="KIM32888.1"/>
    <property type="molecule type" value="Genomic_DNA"/>
</dbReference>
<evidence type="ECO:0000256" key="4">
    <source>
        <dbReference type="ARBA" id="ARBA00016065"/>
    </source>
</evidence>
<evidence type="ECO:0000256" key="11">
    <source>
        <dbReference type="PIRNR" id="PIRNR017126"/>
    </source>
</evidence>
<sequence length="862" mass="94541">MPRAARVTPARNDSDSDEESTDVEVTPKGKKSAGGNSRLKRRVSQFQPSVEESSEQRIPLKPFNDEAAEKRSLKRRKSSRMTMAFDASTGSQEGQEGEGDASTPAEGPKTPRKTALARANQLKSVAVPAPNVPVPLEIMTSNFEEWMKMATDNKINANNSWSFALIDYFHDMSLLRNDGDNTINFQKASRTLDGCVKIWTSRVDSVGTDTGKLLSNLAAEGRGGGEEAEGEEGGEGGEGKKRKAHRQEATLAKNAAQLQTKKLDLEFTIDPLFKKTSGDFDEGGAQGLLMNHLSVDAGLRVIFDAMDTPGGAEDADDEEVVSLQVSLADLRAKLDYGGLNDRSLLSERLSNFKFTANANAGKDNSFNDSIKYDRNEDDLDSEDEAAFQDQPMADAMEVEAQGPNDQEQPHEAEPQDFFAGDEGGGGGDDYAGDYGGGGDFEDAGGEGGEQVEAEGAEHSGTRQPGVVPFDPRRVPDQRELVMAMTEDGGASMMDYFDSSITKNWAGPEHWKLRKVIRKPERTEAPAAPKQRKEKEAFSIDFSKRNTAEFEKKLFEPPAKGTLTLPAKQCAYIGGRRKKGASDKREEKLLPDDMHFSNKQLLSLFLKPKFMVNFRGHRAWLRPEHSDEIDENFWAQAAADAAMPADDGGNPDGDGMPFATQFFNDDDDDYGGGGFDDNGGGEGIPQGLDEDAELLAATQGQVKRVRPEFVKYAKKVKRVDVRKLKENIWKGLDIVLPKEEEEDDDSREPTDPQEAKQFTSVISGLRKTYPKDKMEEISTSFCFICLLHLANERGLQIKGEDDGGLGSKMSGLSISGSAARRRMMDEDDPDASEMEEEAGDSKERVGDIWGLRIYRDPNAIPSA</sequence>
<evidence type="ECO:0000256" key="1">
    <source>
        <dbReference type="ARBA" id="ARBA00004286"/>
    </source>
</evidence>
<dbReference type="STRING" id="933852.A0A0C2X3W8"/>